<dbReference type="EMBL" id="VLLN01000046">
    <property type="protein sequence ID" value="TWJ13190.1"/>
    <property type="molecule type" value="Genomic_DNA"/>
</dbReference>
<gene>
    <name evidence="2" type="ORF">JN12_03967</name>
</gene>
<sequence>MKSAARVAGIVLAAGKATRMGRTKQLLPFRGKSVLEWVVDHALASGLHRVVVVLGHDAELLEPLLRERDVTVVVNPQYGEGQSSSLKAGLGALTNETEAALFLLGDQPLVTPEIIDRILSAYAASPSPIVMPVCEGRRGNPVLFARETFPAMRNLSGDCGARGIFEQYAGRILAVPVESQAILADIDTEEDYQRLLQDS</sequence>
<reference evidence="2 3" key="1">
    <citation type="submission" date="2019-07" db="EMBL/GenBank/DDBJ databases">
        <title>Genomic Encyclopedia of Archaeal and Bacterial Type Strains, Phase II (KMG-II): from individual species to whole genera.</title>
        <authorList>
            <person name="Goeker M."/>
        </authorList>
    </citation>
    <scope>NUCLEOTIDE SEQUENCE [LARGE SCALE GENOMIC DNA]</scope>
    <source>
        <strain evidence="2 3">ATCC BAA-1139</strain>
    </source>
</reference>
<name>A0A562V5M4_9BACT</name>
<dbReference type="AlphaFoldDB" id="A0A562V5M4"/>
<comment type="caution">
    <text evidence="2">The sequence shown here is derived from an EMBL/GenBank/DDBJ whole genome shotgun (WGS) entry which is preliminary data.</text>
</comment>
<dbReference type="NCBIfam" id="TIGR03310">
    <property type="entry name" value="matur_MocA_YgfJ"/>
    <property type="match status" value="1"/>
</dbReference>
<evidence type="ECO:0000259" key="1">
    <source>
        <dbReference type="Pfam" id="PF12804"/>
    </source>
</evidence>
<feature type="domain" description="MobA-like NTP transferase" evidence="1">
    <location>
        <begin position="9"/>
        <end position="168"/>
    </location>
</feature>
<keyword evidence="2" id="KW-0808">Transferase</keyword>
<dbReference type="GO" id="GO:0016779">
    <property type="term" value="F:nucleotidyltransferase activity"/>
    <property type="evidence" value="ECO:0007669"/>
    <property type="project" value="UniProtKB-KW"/>
</dbReference>
<dbReference type="Pfam" id="PF12804">
    <property type="entry name" value="NTP_transf_3"/>
    <property type="match status" value="1"/>
</dbReference>
<dbReference type="InterPro" id="IPR029044">
    <property type="entry name" value="Nucleotide-diphossugar_trans"/>
</dbReference>
<keyword evidence="3" id="KW-1185">Reference proteome</keyword>
<organism evidence="2 3">
    <name type="scientific">Geobacter argillaceus</name>
    <dbReference type="NCBI Taxonomy" id="345631"/>
    <lineage>
        <taxon>Bacteria</taxon>
        <taxon>Pseudomonadati</taxon>
        <taxon>Thermodesulfobacteriota</taxon>
        <taxon>Desulfuromonadia</taxon>
        <taxon>Geobacterales</taxon>
        <taxon>Geobacteraceae</taxon>
        <taxon>Geobacter</taxon>
    </lineage>
</organism>
<dbReference type="SUPFAM" id="SSF53448">
    <property type="entry name" value="Nucleotide-diphospho-sugar transferases"/>
    <property type="match status" value="1"/>
</dbReference>
<proteinExistence type="predicted"/>
<dbReference type="Gene3D" id="3.90.550.10">
    <property type="entry name" value="Spore Coat Polysaccharide Biosynthesis Protein SpsA, Chain A"/>
    <property type="match status" value="1"/>
</dbReference>
<keyword evidence="2" id="KW-0548">Nucleotidyltransferase</keyword>
<evidence type="ECO:0000313" key="3">
    <source>
        <dbReference type="Proteomes" id="UP000319449"/>
    </source>
</evidence>
<dbReference type="RefSeq" id="WP_145026109.1">
    <property type="nucleotide sequence ID" value="NZ_VLLN01000046.1"/>
</dbReference>
<dbReference type="InterPro" id="IPR025877">
    <property type="entry name" value="MobA-like_NTP_Trfase"/>
</dbReference>
<dbReference type="PANTHER" id="PTHR43777">
    <property type="entry name" value="MOLYBDENUM COFACTOR CYTIDYLYLTRANSFERASE"/>
    <property type="match status" value="1"/>
</dbReference>
<protein>
    <submittedName>
        <fullName evidence="2">Molybdenum cofactor cytidylyltransferase</fullName>
    </submittedName>
</protein>
<dbReference type="CDD" id="cd04182">
    <property type="entry name" value="GT_2_like_f"/>
    <property type="match status" value="1"/>
</dbReference>
<dbReference type="Proteomes" id="UP000319449">
    <property type="component" value="Unassembled WGS sequence"/>
</dbReference>
<dbReference type="OrthoDB" id="9779263at2"/>
<evidence type="ECO:0000313" key="2">
    <source>
        <dbReference type="EMBL" id="TWJ13190.1"/>
    </source>
</evidence>
<accession>A0A562V5M4</accession>
<dbReference type="PANTHER" id="PTHR43777:SF1">
    <property type="entry name" value="MOLYBDENUM COFACTOR CYTIDYLYLTRANSFERASE"/>
    <property type="match status" value="1"/>
</dbReference>
<dbReference type="InterPro" id="IPR017696">
    <property type="entry name" value="Mo_hydrolase_YgfJ"/>
</dbReference>